<evidence type="ECO:0000259" key="2">
    <source>
        <dbReference type="Pfam" id="PF13628"/>
    </source>
</evidence>
<dbReference type="InterPro" id="IPR012347">
    <property type="entry name" value="Ferritin-like"/>
</dbReference>
<name>A0ABW6BPB9_9BACT</name>
<comment type="caution">
    <text evidence="3">The sequence shown here is derived from an EMBL/GenBank/DDBJ whole genome shotgun (WGS) entry which is preliminary data.</text>
</comment>
<evidence type="ECO:0000313" key="4">
    <source>
        <dbReference type="Proteomes" id="UP001597641"/>
    </source>
</evidence>
<protein>
    <submittedName>
        <fullName evidence="3">DUF4142 domain-containing protein</fullName>
    </submittedName>
</protein>
<proteinExistence type="predicted"/>
<dbReference type="RefSeq" id="WP_377481789.1">
    <property type="nucleotide sequence ID" value="NZ_JBHUOX010000003.1"/>
</dbReference>
<dbReference type="Proteomes" id="UP001597641">
    <property type="component" value="Unassembled WGS sequence"/>
</dbReference>
<dbReference type="EMBL" id="JBHUOX010000003">
    <property type="protein sequence ID" value="MFD2999685.1"/>
    <property type="molecule type" value="Genomic_DNA"/>
</dbReference>
<dbReference type="PANTHER" id="PTHR38593">
    <property type="entry name" value="BLR2558 PROTEIN"/>
    <property type="match status" value="1"/>
</dbReference>
<dbReference type="PANTHER" id="PTHR38593:SF1">
    <property type="entry name" value="BLR2558 PROTEIN"/>
    <property type="match status" value="1"/>
</dbReference>
<reference evidence="4" key="1">
    <citation type="journal article" date="2019" name="Int. J. Syst. Evol. Microbiol.">
        <title>The Global Catalogue of Microorganisms (GCM) 10K type strain sequencing project: providing services to taxonomists for standard genome sequencing and annotation.</title>
        <authorList>
            <consortium name="The Broad Institute Genomics Platform"/>
            <consortium name="The Broad Institute Genome Sequencing Center for Infectious Disease"/>
            <person name="Wu L."/>
            <person name="Ma J."/>
        </authorList>
    </citation>
    <scope>NUCLEOTIDE SEQUENCE [LARGE SCALE GENOMIC DNA]</scope>
    <source>
        <strain evidence="4">KCTC 23984</strain>
    </source>
</reference>
<dbReference type="Pfam" id="PF13628">
    <property type="entry name" value="DUF4142"/>
    <property type="match status" value="1"/>
</dbReference>
<accession>A0ABW6BPB9</accession>
<dbReference type="PROSITE" id="PS51257">
    <property type="entry name" value="PROKAR_LIPOPROTEIN"/>
    <property type="match status" value="1"/>
</dbReference>
<evidence type="ECO:0000256" key="1">
    <source>
        <dbReference type="SAM" id="MobiDB-lite"/>
    </source>
</evidence>
<dbReference type="Gene3D" id="1.20.1260.10">
    <property type="match status" value="1"/>
</dbReference>
<dbReference type="InterPro" id="IPR025419">
    <property type="entry name" value="DUF4142"/>
</dbReference>
<gene>
    <name evidence="3" type="ORF">ACFS7Z_04895</name>
</gene>
<evidence type="ECO:0000313" key="3">
    <source>
        <dbReference type="EMBL" id="MFD2999685.1"/>
    </source>
</evidence>
<keyword evidence="4" id="KW-1185">Reference proteome</keyword>
<organism evidence="3 4">
    <name type="scientific">Pontibacter toksunensis</name>
    <dbReference type="NCBI Taxonomy" id="1332631"/>
    <lineage>
        <taxon>Bacteria</taxon>
        <taxon>Pseudomonadati</taxon>
        <taxon>Bacteroidota</taxon>
        <taxon>Cytophagia</taxon>
        <taxon>Cytophagales</taxon>
        <taxon>Hymenobacteraceae</taxon>
        <taxon>Pontibacter</taxon>
    </lineage>
</organism>
<feature type="region of interest" description="Disordered" evidence="1">
    <location>
        <begin position="178"/>
        <end position="201"/>
    </location>
</feature>
<feature type="domain" description="DUF4142" evidence="2">
    <location>
        <begin position="52"/>
        <end position="185"/>
    </location>
</feature>
<sequence length="201" mass="22341">MKKFASTGFIAGAILFGVASCSQEQGAVEEAQETNEQRAEDTAMEDQMTNMSDFMTRAASSNMLEVQAGQLAQQKGLMQEVKSYGQMMVTDHQKAGDQMKQLAQQKNVVLPDSMSQEHMEQLEELRNANGAEFDNQYIDLMVSSHENTVSLFEDASNDIEDQEVKSFATTMLPSLRQHLEQARQLNETTDNTTNAGTPTEQ</sequence>
<feature type="compositionally biased region" description="Low complexity" evidence="1">
    <location>
        <begin position="186"/>
        <end position="201"/>
    </location>
</feature>